<comment type="similarity">
    <text evidence="3">Belongs to the UbiA prenyltransferase family.</text>
</comment>
<dbReference type="Pfam" id="PF01040">
    <property type="entry name" value="UbiA"/>
    <property type="match status" value="1"/>
</dbReference>
<protein>
    <submittedName>
        <fullName evidence="10">4-hydroxybenzoate polyprenyltransferase</fullName>
    </submittedName>
</protein>
<dbReference type="NCBIfam" id="TIGR01475">
    <property type="entry name" value="ubiA_other"/>
    <property type="match status" value="1"/>
</dbReference>
<evidence type="ECO:0000313" key="10">
    <source>
        <dbReference type="EMBL" id="MBZ5714648.1"/>
    </source>
</evidence>
<dbReference type="InterPro" id="IPR044878">
    <property type="entry name" value="UbiA_sf"/>
</dbReference>
<dbReference type="PANTHER" id="PTHR11048">
    <property type="entry name" value="PRENYLTRANSFERASES"/>
    <property type="match status" value="1"/>
</dbReference>
<feature type="transmembrane region" description="Helical" evidence="9">
    <location>
        <begin position="54"/>
        <end position="75"/>
    </location>
</feature>
<feature type="transmembrane region" description="Helical" evidence="9">
    <location>
        <begin position="20"/>
        <end position="42"/>
    </location>
</feature>
<accession>A0ABS7U2G8</accession>
<organism evidence="10 11">
    <name type="scientific">Nannocystis pusilla</name>
    <dbReference type="NCBI Taxonomy" id="889268"/>
    <lineage>
        <taxon>Bacteria</taxon>
        <taxon>Pseudomonadati</taxon>
        <taxon>Myxococcota</taxon>
        <taxon>Polyangia</taxon>
        <taxon>Nannocystales</taxon>
        <taxon>Nannocystaceae</taxon>
        <taxon>Nannocystis</taxon>
    </lineage>
</organism>
<dbReference type="Gene3D" id="1.20.120.1780">
    <property type="entry name" value="UbiA prenyltransferase"/>
    <property type="match status" value="1"/>
</dbReference>
<keyword evidence="7 9" id="KW-1133">Transmembrane helix</keyword>
<keyword evidence="8 9" id="KW-0472">Membrane</keyword>
<evidence type="ECO:0000256" key="4">
    <source>
        <dbReference type="ARBA" id="ARBA00022475"/>
    </source>
</evidence>
<keyword evidence="4" id="KW-1003">Cell membrane</keyword>
<keyword evidence="11" id="KW-1185">Reference proteome</keyword>
<reference evidence="10" key="1">
    <citation type="submission" date="2021-08" db="EMBL/GenBank/DDBJ databases">
        <authorList>
            <person name="Stevens D.C."/>
        </authorList>
    </citation>
    <scope>NUCLEOTIDE SEQUENCE</scope>
    <source>
        <strain evidence="10">DSM 53165</strain>
    </source>
</reference>
<evidence type="ECO:0000256" key="9">
    <source>
        <dbReference type="SAM" id="Phobius"/>
    </source>
</evidence>
<gene>
    <name evidence="10" type="primary">ubiA</name>
    <name evidence="10" type="ORF">K7C98_35910</name>
</gene>
<feature type="transmembrane region" description="Helical" evidence="9">
    <location>
        <begin position="245"/>
        <end position="265"/>
    </location>
</feature>
<comment type="cofactor">
    <cofactor evidence="1">
        <name>Mg(2+)</name>
        <dbReference type="ChEBI" id="CHEBI:18420"/>
    </cofactor>
</comment>
<feature type="transmembrane region" description="Helical" evidence="9">
    <location>
        <begin position="177"/>
        <end position="196"/>
    </location>
</feature>
<feature type="transmembrane region" description="Helical" evidence="9">
    <location>
        <begin position="147"/>
        <end position="165"/>
    </location>
</feature>
<feature type="transmembrane region" description="Helical" evidence="9">
    <location>
        <begin position="217"/>
        <end position="239"/>
    </location>
</feature>
<name>A0ABS7U2G8_9BACT</name>
<dbReference type="Gene3D" id="1.10.357.140">
    <property type="entry name" value="UbiA prenyltransferase"/>
    <property type="match status" value="1"/>
</dbReference>
<feature type="transmembrane region" description="Helical" evidence="9">
    <location>
        <begin position="124"/>
        <end position="140"/>
    </location>
</feature>
<dbReference type="CDD" id="cd13959">
    <property type="entry name" value="PT_UbiA_COQ2"/>
    <property type="match status" value="1"/>
</dbReference>
<dbReference type="RefSeq" id="WP_224196382.1">
    <property type="nucleotide sequence ID" value="NZ_JAIRAU010000049.1"/>
</dbReference>
<comment type="subcellular location">
    <subcellularLocation>
        <location evidence="2">Membrane</location>
        <topology evidence="2">Multi-pass membrane protein</topology>
    </subcellularLocation>
</comment>
<sequence length="299" mass="31261">MSAAPASWLVVRRLGGLVRFSHTIFGLPFALAAVALAHRHALSHGGPGLDAGRLALIVLAFTAARTAAMGFNRIVDRRIDAANPRTAMRELPAGLVSLRAATALTVGSALAFLAFAWLLGPVPLLLAPGCLAVVLAYSLFKRFSWSAHLVLGVALALAPGGAWVAVTGDLAAPATPLWLMLAVATWVAGFDILYSLQDEQFDRDQRLHSIPVRFGTVGALVFSGVLHVGTVAALLAVHLREGLGLAHAVGVALIAAILVYEHAIVRPGDLSRIDKAFFDLNGYISMAYLACALVATLAG</sequence>
<comment type="caution">
    <text evidence="10">The sequence shown here is derived from an EMBL/GenBank/DDBJ whole genome shotgun (WGS) entry which is preliminary data.</text>
</comment>
<evidence type="ECO:0000313" key="11">
    <source>
        <dbReference type="Proteomes" id="UP001139031"/>
    </source>
</evidence>
<evidence type="ECO:0000256" key="8">
    <source>
        <dbReference type="ARBA" id="ARBA00023136"/>
    </source>
</evidence>
<proteinExistence type="inferred from homology"/>
<dbReference type="InterPro" id="IPR039653">
    <property type="entry name" value="Prenyltransferase"/>
</dbReference>
<keyword evidence="5" id="KW-0808">Transferase</keyword>
<dbReference type="InterPro" id="IPR000537">
    <property type="entry name" value="UbiA_prenyltransferase"/>
</dbReference>
<dbReference type="EMBL" id="JAIRAU010000049">
    <property type="protein sequence ID" value="MBZ5714648.1"/>
    <property type="molecule type" value="Genomic_DNA"/>
</dbReference>
<evidence type="ECO:0000256" key="6">
    <source>
        <dbReference type="ARBA" id="ARBA00022692"/>
    </source>
</evidence>
<evidence type="ECO:0000256" key="2">
    <source>
        <dbReference type="ARBA" id="ARBA00004141"/>
    </source>
</evidence>
<evidence type="ECO:0000256" key="1">
    <source>
        <dbReference type="ARBA" id="ARBA00001946"/>
    </source>
</evidence>
<feature type="transmembrane region" description="Helical" evidence="9">
    <location>
        <begin position="277"/>
        <end position="298"/>
    </location>
</feature>
<dbReference type="Proteomes" id="UP001139031">
    <property type="component" value="Unassembled WGS sequence"/>
</dbReference>
<keyword evidence="6 9" id="KW-0812">Transmembrane</keyword>
<dbReference type="InterPro" id="IPR006371">
    <property type="entry name" value="Polyprenyltransferase_UbiA-li"/>
</dbReference>
<evidence type="ECO:0000256" key="7">
    <source>
        <dbReference type="ARBA" id="ARBA00022989"/>
    </source>
</evidence>
<dbReference type="PANTHER" id="PTHR11048:SF28">
    <property type="entry name" value="4-HYDROXYBENZOATE POLYPRENYLTRANSFERASE, MITOCHONDRIAL"/>
    <property type="match status" value="1"/>
</dbReference>
<feature type="transmembrane region" description="Helical" evidence="9">
    <location>
        <begin position="96"/>
        <end position="118"/>
    </location>
</feature>
<evidence type="ECO:0000256" key="3">
    <source>
        <dbReference type="ARBA" id="ARBA00005985"/>
    </source>
</evidence>
<evidence type="ECO:0000256" key="5">
    <source>
        <dbReference type="ARBA" id="ARBA00022679"/>
    </source>
</evidence>